<evidence type="ECO:0000256" key="2">
    <source>
        <dbReference type="SAM" id="MobiDB-lite"/>
    </source>
</evidence>
<comment type="similarity">
    <text evidence="1">Belongs to the TolB family.</text>
</comment>
<feature type="signal peptide" evidence="3">
    <location>
        <begin position="1"/>
        <end position="21"/>
    </location>
</feature>
<dbReference type="InterPro" id="IPR011042">
    <property type="entry name" value="6-blade_b-propeller_TolB-like"/>
</dbReference>
<evidence type="ECO:0000256" key="1">
    <source>
        <dbReference type="ARBA" id="ARBA00009820"/>
    </source>
</evidence>
<feature type="compositionally biased region" description="Low complexity" evidence="2">
    <location>
        <begin position="311"/>
        <end position="322"/>
    </location>
</feature>
<keyword evidence="3" id="KW-0732">Signal</keyword>
<dbReference type="EMBL" id="CADCVT010000097">
    <property type="protein sequence ID" value="CAA9484887.1"/>
    <property type="molecule type" value="Genomic_DNA"/>
</dbReference>
<proteinExistence type="inferred from homology"/>
<dbReference type="Pfam" id="PF07676">
    <property type="entry name" value="PD40"/>
    <property type="match status" value="5"/>
</dbReference>
<dbReference type="Gene3D" id="2.120.10.30">
    <property type="entry name" value="TolB, C-terminal domain"/>
    <property type="match status" value="2"/>
</dbReference>
<name>A0A6J4S6V9_9ACTN</name>
<dbReference type="SUPFAM" id="SSF69304">
    <property type="entry name" value="Tricorn protease N-terminal domain"/>
    <property type="match status" value="2"/>
</dbReference>
<protein>
    <submittedName>
        <fullName evidence="4">TolB protein, periplasmic protein involved in the tonb-independent uptake of group A colicins</fullName>
    </submittedName>
</protein>
<evidence type="ECO:0000313" key="4">
    <source>
        <dbReference type="EMBL" id="CAA9484887.1"/>
    </source>
</evidence>
<sequence length="407" mass="43401">MRRLLPSLALVLLASAAPAGAQEIAFVSERDGNPEIYAVNADGTGERNLSRFAGPDEAPAWSPDGERIAFARGFGSDAEIWAMAADGGAQKQLTDAAGPDRSPDWSPDGRRIVFVSERSGLPELYVMTADGGGVAPLTKSGGVAASPAWSPDGRRIAYWREDVAQLWVIGADGTGDRPVSTGEEQADRDPAWSPDGARLAFTTLRDPARELDVFSIGVDGSAPAPLAASSARDLDPAYGADGRIAFASDRERDLDVWVMAGDGSGQRRVTTARGDDYAPDWRPPAPAFSGALPPAGGEITVPGTPAPQPRTRPGTTRPRTQATGPVTLRMRSSSVVRVRGRLVVTLRFTLSAPATGTFRVHHRGFVVATKLHRGRRGANVVRITRPARDAKRWTGVYRLSVVNLRRR</sequence>
<feature type="chain" id="PRO_5027020270" evidence="3">
    <location>
        <begin position="22"/>
        <end position="407"/>
    </location>
</feature>
<evidence type="ECO:0000256" key="3">
    <source>
        <dbReference type="SAM" id="SignalP"/>
    </source>
</evidence>
<dbReference type="PANTHER" id="PTHR36842">
    <property type="entry name" value="PROTEIN TOLB HOMOLOG"/>
    <property type="match status" value="1"/>
</dbReference>
<dbReference type="AlphaFoldDB" id="A0A6J4S6V9"/>
<dbReference type="PANTHER" id="PTHR36842:SF1">
    <property type="entry name" value="PROTEIN TOLB"/>
    <property type="match status" value="1"/>
</dbReference>
<dbReference type="InterPro" id="IPR011659">
    <property type="entry name" value="WD40"/>
</dbReference>
<reference evidence="4" key="1">
    <citation type="submission" date="2020-02" db="EMBL/GenBank/DDBJ databases">
        <authorList>
            <person name="Meier V. D."/>
        </authorList>
    </citation>
    <scope>NUCLEOTIDE SEQUENCE</scope>
    <source>
        <strain evidence="4">AVDCRST_MAG85</strain>
    </source>
</reference>
<accession>A0A6J4S6V9</accession>
<feature type="region of interest" description="Disordered" evidence="2">
    <location>
        <begin position="300"/>
        <end position="322"/>
    </location>
</feature>
<gene>
    <name evidence="4" type="ORF">AVDCRST_MAG85-889</name>
</gene>
<organism evidence="4">
    <name type="scientific">uncultured Solirubrobacteraceae bacterium</name>
    <dbReference type="NCBI Taxonomy" id="1162706"/>
    <lineage>
        <taxon>Bacteria</taxon>
        <taxon>Bacillati</taxon>
        <taxon>Actinomycetota</taxon>
        <taxon>Thermoleophilia</taxon>
        <taxon>Solirubrobacterales</taxon>
        <taxon>Solirubrobacteraceae</taxon>
        <taxon>environmental samples</taxon>
    </lineage>
</organism>
<feature type="region of interest" description="Disordered" evidence="2">
    <location>
        <begin position="174"/>
        <end position="193"/>
    </location>
</feature>